<sequence length="96" mass="10961">MTRICHSPSVSSSDTDDHSNQSAFQPCLTHMSQRAVLRRRSGNPVGPTRFILPSRLLKIWHILRLNQYAVYAAQRETRCCCKTKRYLGVSLLLNVC</sequence>
<keyword evidence="3" id="KW-1185">Reference proteome</keyword>
<name>A0A0C9YKY5_9AGAM</name>
<dbReference type="Proteomes" id="UP000054018">
    <property type="component" value="Unassembled WGS sequence"/>
</dbReference>
<evidence type="ECO:0000256" key="1">
    <source>
        <dbReference type="SAM" id="MobiDB-lite"/>
    </source>
</evidence>
<dbReference type="HOGENOM" id="CLU_2360534_0_0_1"/>
<proteinExistence type="predicted"/>
<organism evidence="2 3">
    <name type="scientific">Pisolithus microcarpus 441</name>
    <dbReference type="NCBI Taxonomy" id="765257"/>
    <lineage>
        <taxon>Eukaryota</taxon>
        <taxon>Fungi</taxon>
        <taxon>Dikarya</taxon>
        <taxon>Basidiomycota</taxon>
        <taxon>Agaricomycotina</taxon>
        <taxon>Agaricomycetes</taxon>
        <taxon>Agaricomycetidae</taxon>
        <taxon>Boletales</taxon>
        <taxon>Sclerodermatineae</taxon>
        <taxon>Pisolithaceae</taxon>
        <taxon>Pisolithus</taxon>
    </lineage>
</organism>
<accession>A0A0C9YKY5</accession>
<dbReference type="AlphaFoldDB" id="A0A0C9YKY5"/>
<gene>
    <name evidence="2" type="ORF">PISMIDRAFT_676960</name>
</gene>
<protein>
    <submittedName>
        <fullName evidence="2">Uncharacterized protein</fullName>
    </submittedName>
</protein>
<feature type="region of interest" description="Disordered" evidence="1">
    <location>
        <begin position="1"/>
        <end position="23"/>
    </location>
</feature>
<dbReference type="EMBL" id="KN833706">
    <property type="protein sequence ID" value="KIK25665.1"/>
    <property type="molecule type" value="Genomic_DNA"/>
</dbReference>
<evidence type="ECO:0000313" key="3">
    <source>
        <dbReference type="Proteomes" id="UP000054018"/>
    </source>
</evidence>
<reference evidence="3" key="2">
    <citation type="submission" date="2015-01" db="EMBL/GenBank/DDBJ databases">
        <title>Evolutionary Origins and Diversification of the Mycorrhizal Mutualists.</title>
        <authorList>
            <consortium name="DOE Joint Genome Institute"/>
            <consortium name="Mycorrhizal Genomics Consortium"/>
            <person name="Kohler A."/>
            <person name="Kuo A."/>
            <person name="Nagy L.G."/>
            <person name="Floudas D."/>
            <person name="Copeland A."/>
            <person name="Barry K.W."/>
            <person name="Cichocki N."/>
            <person name="Veneault-Fourrey C."/>
            <person name="LaButti K."/>
            <person name="Lindquist E.A."/>
            <person name="Lipzen A."/>
            <person name="Lundell T."/>
            <person name="Morin E."/>
            <person name="Murat C."/>
            <person name="Riley R."/>
            <person name="Ohm R."/>
            <person name="Sun H."/>
            <person name="Tunlid A."/>
            <person name="Henrissat B."/>
            <person name="Grigoriev I.V."/>
            <person name="Hibbett D.S."/>
            <person name="Martin F."/>
        </authorList>
    </citation>
    <scope>NUCLEOTIDE SEQUENCE [LARGE SCALE GENOMIC DNA]</scope>
    <source>
        <strain evidence="3">441</strain>
    </source>
</reference>
<evidence type="ECO:0000313" key="2">
    <source>
        <dbReference type="EMBL" id="KIK25665.1"/>
    </source>
</evidence>
<reference evidence="2 3" key="1">
    <citation type="submission" date="2014-04" db="EMBL/GenBank/DDBJ databases">
        <authorList>
            <consortium name="DOE Joint Genome Institute"/>
            <person name="Kuo A."/>
            <person name="Kohler A."/>
            <person name="Costa M.D."/>
            <person name="Nagy L.G."/>
            <person name="Floudas D."/>
            <person name="Copeland A."/>
            <person name="Barry K.W."/>
            <person name="Cichocki N."/>
            <person name="Veneault-Fourrey C."/>
            <person name="LaButti K."/>
            <person name="Lindquist E.A."/>
            <person name="Lipzen A."/>
            <person name="Lundell T."/>
            <person name="Morin E."/>
            <person name="Murat C."/>
            <person name="Sun H."/>
            <person name="Tunlid A."/>
            <person name="Henrissat B."/>
            <person name="Grigoriev I.V."/>
            <person name="Hibbett D.S."/>
            <person name="Martin F."/>
            <person name="Nordberg H.P."/>
            <person name="Cantor M.N."/>
            <person name="Hua S.X."/>
        </authorList>
    </citation>
    <scope>NUCLEOTIDE SEQUENCE [LARGE SCALE GENOMIC DNA]</scope>
    <source>
        <strain evidence="2 3">441</strain>
    </source>
</reference>